<evidence type="ECO:0000313" key="3">
    <source>
        <dbReference type="Proteomes" id="UP000664632"/>
    </source>
</evidence>
<gene>
    <name evidence="2" type="ORF">JZO69_04645</name>
</gene>
<evidence type="ECO:0000313" key="2">
    <source>
        <dbReference type="EMBL" id="MBO0439635.1"/>
    </source>
</evidence>
<dbReference type="Proteomes" id="UP000664632">
    <property type="component" value="Unassembled WGS sequence"/>
</dbReference>
<dbReference type="NCBIfam" id="NF033904">
    <property type="entry name" value="LlsX_fam"/>
    <property type="match status" value="1"/>
</dbReference>
<dbReference type="Pfam" id="PF19388">
    <property type="entry name" value="DUF5963"/>
    <property type="match status" value="1"/>
</dbReference>
<comment type="caution">
    <text evidence="2">The sequence shown here is derived from an EMBL/GenBank/DDBJ whole genome shotgun (WGS) entry which is preliminary data.</text>
</comment>
<feature type="transmembrane region" description="Helical" evidence="1">
    <location>
        <begin position="74"/>
        <end position="96"/>
    </location>
</feature>
<sequence>MKQKFNNPTNRVIVSIILGIIVGVFVCFMAIRLGYSHVKGTSLSEYSVNVFGFSIFDIRKVGGEFKGTPNNSNMMFIGLIFSMVLAIVTEVILAIVNKRRKEKTE</sequence>
<proteinExistence type="predicted"/>
<name>A0ABS3GWI7_9ENTE</name>
<protein>
    <submittedName>
        <fullName evidence="2">LlsX family protein</fullName>
    </submittedName>
</protein>
<dbReference type="RefSeq" id="WP_207111721.1">
    <property type="nucleotide sequence ID" value="NZ_JAFLWD010000009.1"/>
</dbReference>
<keyword evidence="1" id="KW-0812">Transmembrane</keyword>
<evidence type="ECO:0000256" key="1">
    <source>
        <dbReference type="SAM" id="Phobius"/>
    </source>
</evidence>
<dbReference type="EMBL" id="JAFLWD010000009">
    <property type="protein sequence ID" value="MBO0439635.1"/>
    <property type="molecule type" value="Genomic_DNA"/>
</dbReference>
<feature type="transmembrane region" description="Helical" evidence="1">
    <location>
        <begin position="12"/>
        <end position="35"/>
    </location>
</feature>
<dbReference type="InterPro" id="IPR046007">
    <property type="entry name" value="DUF5963"/>
</dbReference>
<reference evidence="2 3" key="1">
    <citation type="submission" date="2021-03" db="EMBL/GenBank/DDBJ databases">
        <title>Enterococcal diversity collection.</title>
        <authorList>
            <person name="Gilmore M.S."/>
            <person name="Schwartzman J."/>
            <person name="Van Tyne D."/>
            <person name="Martin M."/>
            <person name="Earl A.M."/>
            <person name="Manson A.L."/>
            <person name="Straub T."/>
            <person name="Salamzade R."/>
            <person name="Saavedra J."/>
            <person name="Lebreton F."/>
            <person name="Prichula J."/>
            <person name="Schaufler K."/>
            <person name="Gaca A."/>
            <person name="Sgardioli B."/>
            <person name="Wagenaar J."/>
            <person name="Strong T."/>
        </authorList>
    </citation>
    <scope>NUCLEOTIDE SEQUENCE [LARGE SCALE GENOMIC DNA]</scope>
    <source>
        <strain evidence="2 3">DIV0869a</strain>
    </source>
</reference>
<organism evidence="2 3">
    <name type="scientific">Candidatus Enterococcus ikei</name>
    <dbReference type="NCBI Taxonomy" id="2815326"/>
    <lineage>
        <taxon>Bacteria</taxon>
        <taxon>Bacillati</taxon>
        <taxon>Bacillota</taxon>
        <taxon>Bacilli</taxon>
        <taxon>Lactobacillales</taxon>
        <taxon>Enterococcaceae</taxon>
        <taxon>Enterococcus</taxon>
    </lineage>
</organism>
<accession>A0ABS3GWI7</accession>
<keyword evidence="1" id="KW-1133">Transmembrane helix</keyword>
<keyword evidence="3" id="KW-1185">Reference proteome</keyword>
<keyword evidence="1" id="KW-0472">Membrane</keyword>